<dbReference type="PANTHER" id="PTHR12697">
    <property type="entry name" value="PBS LYASE HEAT-LIKE PROTEIN"/>
    <property type="match status" value="1"/>
</dbReference>
<proteinExistence type="predicted"/>
<feature type="non-terminal residue" evidence="3">
    <location>
        <position position="167"/>
    </location>
</feature>
<keyword evidence="4" id="KW-1185">Reference proteome</keyword>
<dbReference type="Gene3D" id="1.25.10.10">
    <property type="entry name" value="Leucine-rich Repeat Variant"/>
    <property type="match status" value="1"/>
</dbReference>
<dbReference type="InterPro" id="IPR004155">
    <property type="entry name" value="PBS_lyase_HEAT"/>
</dbReference>
<dbReference type="SMART" id="SM00567">
    <property type="entry name" value="EZ_HEAT"/>
    <property type="match status" value="3"/>
</dbReference>
<dbReference type="InterPro" id="IPR016024">
    <property type="entry name" value="ARM-type_fold"/>
</dbReference>
<accession>A0A2T1GJG8</accession>
<evidence type="ECO:0000256" key="1">
    <source>
        <dbReference type="ARBA" id="ARBA00022549"/>
    </source>
</evidence>
<dbReference type="GO" id="GO:0016491">
    <property type="term" value="F:oxidoreductase activity"/>
    <property type="evidence" value="ECO:0007669"/>
    <property type="project" value="TreeGrafter"/>
</dbReference>
<keyword evidence="2" id="KW-0605">Phycobilisome</keyword>
<reference evidence="3 4" key="1">
    <citation type="submission" date="2018-03" db="EMBL/GenBank/DDBJ databases">
        <title>The ancient ancestry and fast evolution of plastids.</title>
        <authorList>
            <person name="Moore K.R."/>
            <person name="Magnabosco C."/>
            <person name="Momper L."/>
            <person name="Gold D.A."/>
            <person name="Bosak T."/>
            <person name="Fournier G.P."/>
        </authorList>
    </citation>
    <scope>NUCLEOTIDE SEQUENCE [LARGE SCALE GENOMIC DNA]</scope>
    <source>
        <strain evidence="3 4">CCALA 037</strain>
    </source>
</reference>
<evidence type="ECO:0000313" key="4">
    <source>
        <dbReference type="Proteomes" id="UP000238937"/>
    </source>
</evidence>
<dbReference type="InterPro" id="IPR011989">
    <property type="entry name" value="ARM-like"/>
</dbReference>
<keyword evidence="3" id="KW-0456">Lyase</keyword>
<dbReference type="GO" id="GO:0016829">
    <property type="term" value="F:lyase activity"/>
    <property type="evidence" value="ECO:0007669"/>
    <property type="project" value="UniProtKB-KW"/>
</dbReference>
<keyword evidence="1" id="KW-0042">Antenna complex</keyword>
<evidence type="ECO:0000313" key="3">
    <source>
        <dbReference type="EMBL" id="PSB57948.1"/>
    </source>
</evidence>
<dbReference type="PANTHER" id="PTHR12697:SF5">
    <property type="entry name" value="DEOXYHYPUSINE HYDROXYLASE"/>
    <property type="match status" value="1"/>
</dbReference>
<dbReference type="AlphaFoldDB" id="A0A2T1GJG8"/>
<protein>
    <submittedName>
        <fullName evidence="3">Phycocyanin alpha phycocyanobilin lyase</fullName>
    </submittedName>
</protein>
<organism evidence="3 4">
    <name type="scientific">Chamaesiphon polymorphus CCALA 037</name>
    <dbReference type="NCBI Taxonomy" id="2107692"/>
    <lineage>
        <taxon>Bacteria</taxon>
        <taxon>Bacillati</taxon>
        <taxon>Cyanobacteriota</taxon>
        <taxon>Cyanophyceae</taxon>
        <taxon>Gomontiellales</taxon>
        <taxon>Chamaesiphonaceae</taxon>
        <taxon>Chamaesiphon</taxon>
    </lineage>
</organism>
<dbReference type="RefSeq" id="WP_106301739.1">
    <property type="nucleotide sequence ID" value="NZ_PVWO01000054.1"/>
</dbReference>
<gene>
    <name evidence="3" type="ORF">C7B77_06480</name>
</gene>
<dbReference type="Pfam" id="PF13646">
    <property type="entry name" value="HEAT_2"/>
    <property type="match status" value="1"/>
</dbReference>
<dbReference type="SUPFAM" id="SSF48371">
    <property type="entry name" value="ARM repeat"/>
    <property type="match status" value="1"/>
</dbReference>
<dbReference type="OrthoDB" id="510108at2"/>
<comment type="caution">
    <text evidence="3">The sequence shown here is derived from an EMBL/GenBank/DDBJ whole genome shotgun (WGS) entry which is preliminary data.</text>
</comment>
<evidence type="ECO:0000256" key="2">
    <source>
        <dbReference type="ARBA" id="ARBA00022738"/>
    </source>
</evidence>
<dbReference type="EMBL" id="PVWO01000054">
    <property type="protein sequence ID" value="PSB57948.1"/>
    <property type="molecule type" value="Genomic_DNA"/>
</dbReference>
<sequence length="167" mass="17971">MSESIESLVNSENKGERIKALNMLREIEPAIAFGYIKKLVTDNNTRVRYAAVSQLATIGSQDLNESLTILRDRLVNDTEPDVQAAAADAIGALKLTDAFEDLQNLYQSTPEWLVQFSIVAALGELGDPRGLQLLQTALTNETSLVQTAAIGSIGELGDPNGVESITP</sequence>
<dbReference type="Proteomes" id="UP000238937">
    <property type="component" value="Unassembled WGS sequence"/>
</dbReference>
<name>A0A2T1GJG8_9CYAN</name>
<dbReference type="GO" id="GO:0030089">
    <property type="term" value="C:phycobilisome"/>
    <property type="evidence" value="ECO:0007669"/>
    <property type="project" value="UniProtKB-KW"/>
</dbReference>